<keyword evidence="2" id="KW-1185">Reference proteome</keyword>
<dbReference type="Proteomes" id="UP000955338">
    <property type="component" value="Chromosome"/>
</dbReference>
<sequence>MLKDFRYQQATKEARWSLWITLLYLVGWCVCAYLSPKTSGWLGFPLWFELSCLYLPILFSLIVFVVTRFVYQDIDLNKNSEK</sequence>
<accession>A0A8D4IWX4</accession>
<evidence type="ECO:0000313" key="2">
    <source>
        <dbReference type="Proteomes" id="UP000955338"/>
    </source>
</evidence>
<dbReference type="PANTHER" id="PTHR39174:SF1">
    <property type="entry name" value="INNER MEMBRANE PROTEIN"/>
    <property type="match status" value="1"/>
</dbReference>
<proteinExistence type="predicted"/>
<evidence type="ECO:0000313" key="1">
    <source>
        <dbReference type="EMBL" id="QDJ14156.1"/>
    </source>
</evidence>
<dbReference type="AlphaFoldDB" id="A0A8D4IWX4"/>
<dbReference type="RefSeq" id="WP_261919760.1">
    <property type="nucleotide sequence ID" value="NZ_CP022011.1"/>
</dbReference>
<dbReference type="EMBL" id="CP022011">
    <property type="protein sequence ID" value="QDJ14156.1"/>
    <property type="molecule type" value="Genomic_DNA"/>
</dbReference>
<reference evidence="1" key="1">
    <citation type="submission" date="2017-06" db="EMBL/GenBank/DDBJ databases">
        <title>Genome sequencing of pathogenic and non-pathogenic strains within Bisgaard taxon 40.</title>
        <authorList>
            <person name="Ladner J.T."/>
            <person name="Lovett S.P."/>
            <person name="Koroleva G."/>
            <person name="Lorch J.M."/>
        </authorList>
    </citation>
    <scope>NUCLEOTIDE SEQUENCE</scope>
    <source>
        <strain evidence="1">27576-1-I1</strain>
    </source>
</reference>
<gene>
    <name evidence="1" type="ORF">CEP48_01385</name>
</gene>
<protein>
    <submittedName>
        <fullName evidence="1">Uncharacterized protein</fullName>
    </submittedName>
</protein>
<name>A0A8D4IWX4_9PAST</name>
<dbReference type="PANTHER" id="PTHR39174">
    <property type="entry name" value="INNER MEMBRANE PROTEIN-RELATED"/>
    <property type="match status" value="1"/>
</dbReference>
<organism evidence="1 2">
    <name type="scientific">Mergibacter septicus</name>
    <dbReference type="NCBI Taxonomy" id="221402"/>
    <lineage>
        <taxon>Bacteria</taxon>
        <taxon>Pseudomonadati</taxon>
        <taxon>Pseudomonadota</taxon>
        <taxon>Gammaproteobacteria</taxon>
        <taxon>Pasteurellales</taxon>
        <taxon>Pasteurellaceae</taxon>
        <taxon>Mergibacter</taxon>
    </lineage>
</organism>
<dbReference type="Pfam" id="PF06196">
    <property type="entry name" value="DUF997"/>
    <property type="match status" value="1"/>
</dbReference>
<dbReference type="InterPro" id="IPR010398">
    <property type="entry name" value="DUF997"/>
</dbReference>